<keyword evidence="2" id="KW-0472">Membrane</keyword>
<dbReference type="RefSeq" id="WP_204912083.1">
    <property type="nucleotide sequence ID" value="NZ_BAAAYR010000001.1"/>
</dbReference>
<evidence type="ECO:0008006" key="5">
    <source>
        <dbReference type="Google" id="ProtNLM"/>
    </source>
</evidence>
<keyword evidence="2" id="KW-1133">Transmembrane helix</keyword>
<evidence type="ECO:0000256" key="2">
    <source>
        <dbReference type="SAM" id="Phobius"/>
    </source>
</evidence>
<feature type="region of interest" description="Disordered" evidence="1">
    <location>
        <begin position="89"/>
        <end position="128"/>
    </location>
</feature>
<feature type="transmembrane region" description="Helical" evidence="2">
    <location>
        <begin position="62"/>
        <end position="82"/>
    </location>
</feature>
<accession>A0ABP6WXM9</accession>
<reference evidence="4" key="1">
    <citation type="journal article" date="2019" name="Int. J. Syst. Evol. Microbiol.">
        <title>The Global Catalogue of Microorganisms (GCM) 10K type strain sequencing project: providing services to taxonomists for standard genome sequencing and annotation.</title>
        <authorList>
            <consortium name="The Broad Institute Genomics Platform"/>
            <consortium name="The Broad Institute Genome Sequencing Center for Infectious Disease"/>
            <person name="Wu L."/>
            <person name="Ma J."/>
        </authorList>
    </citation>
    <scope>NUCLEOTIDE SEQUENCE [LARGE SCALE GENOMIC DNA]</scope>
    <source>
        <strain evidence="4">JCM 16540</strain>
    </source>
</reference>
<feature type="compositionally biased region" description="Basic residues" evidence="1">
    <location>
        <begin position="45"/>
        <end position="59"/>
    </location>
</feature>
<evidence type="ECO:0000313" key="3">
    <source>
        <dbReference type="EMBL" id="GAA3555700.1"/>
    </source>
</evidence>
<evidence type="ECO:0000313" key="4">
    <source>
        <dbReference type="Proteomes" id="UP001500767"/>
    </source>
</evidence>
<gene>
    <name evidence="3" type="ORF">GCM10022197_08580</name>
</gene>
<keyword evidence="4" id="KW-1185">Reference proteome</keyword>
<name>A0ABP6WXM9_9ACTN</name>
<feature type="region of interest" description="Disordered" evidence="1">
    <location>
        <begin position="27"/>
        <end position="59"/>
    </location>
</feature>
<comment type="caution">
    <text evidence="3">The sequence shown here is derived from an EMBL/GenBank/DDBJ whole genome shotgun (WGS) entry which is preliminary data.</text>
</comment>
<proteinExistence type="predicted"/>
<organism evidence="3 4">
    <name type="scientific">Microlunatus spumicola</name>
    <dbReference type="NCBI Taxonomy" id="81499"/>
    <lineage>
        <taxon>Bacteria</taxon>
        <taxon>Bacillati</taxon>
        <taxon>Actinomycetota</taxon>
        <taxon>Actinomycetes</taxon>
        <taxon>Propionibacteriales</taxon>
        <taxon>Propionibacteriaceae</taxon>
        <taxon>Microlunatus</taxon>
    </lineage>
</organism>
<protein>
    <recommendedName>
        <fullName evidence="5">GerMN domain-containing protein</fullName>
    </recommendedName>
</protein>
<evidence type="ECO:0000256" key="1">
    <source>
        <dbReference type="SAM" id="MobiDB-lite"/>
    </source>
</evidence>
<keyword evidence="2" id="KW-0812">Transmembrane</keyword>
<dbReference type="Proteomes" id="UP001500767">
    <property type="component" value="Unassembled WGS sequence"/>
</dbReference>
<sequence>MRTEPEPELVAALTRALTAEADEITVSPDARASLQARLDTERRRSSTRGRAGRRPSRARPRWLGPMAALVALGLVVVGLFVVTTSSLHRTATPGPAQSPSAVPTPGPTPGPTSAGSGRTASTRTGFRPSQPRVAWTVYRAGPDGLYADAAPARAPYDPVQAMEALFQQDPTVPGAEVVPGNGRNRVASLTDVDGVVHLDMAAVDDQTRPVGTEGAAQARRWVDAWVGTAASAFDGYKVLITVNGRPATLYGVVDTTEPLLEPLLGPTVELKHPATVYFPADAATVTSPVALAAMPGAVGDRLVVRDVADGEVVASVTADEGGGGRTILTSAPALDPGDYTVELVRRSGRTEAGHRFTVSGSAPSGARVPVTDPATTPVATTLIYYPGPDQHLLAEPRPRTTLTDAVAGISGEPAGEGASWPFGSLTLASVREDADGVVVDYAKDDEVRPGKPDTAVAAFWAQSLVHTVSAYEGRPTAVRVTLDGRAFRLFGLLDTTRPFTRRDVDTRTSVDLTLPTSVPTPGPLQVVGAVGADADHVTWYVVDRITRETLFQGNAAVAADRTYAFALPVPAGRYELRADAVTATGRVLASYGRSPEIT</sequence>
<dbReference type="EMBL" id="BAAAYR010000001">
    <property type="protein sequence ID" value="GAA3555700.1"/>
    <property type="molecule type" value="Genomic_DNA"/>
</dbReference>